<evidence type="ECO:0000259" key="1">
    <source>
        <dbReference type="Pfam" id="PF10593"/>
    </source>
</evidence>
<comment type="caution">
    <text evidence="2">The sequence shown here is derived from an EMBL/GenBank/DDBJ whole genome shotgun (WGS) entry which is preliminary data.</text>
</comment>
<protein>
    <recommendedName>
        <fullName evidence="1">Putative endonuclease Z1 domain-containing protein</fullName>
    </recommendedName>
</protein>
<proteinExistence type="predicted"/>
<dbReference type="InterPro" id="IPR018310">
    <property type="entry name" value="Put_endonuclease_Z1-dom"/>
</dbReference>
<dbReference type="OrthoDB" id="436461at2"/>
<sequence>MTVEGHEVIHLATSSADWSTDYELALATTGLGETSRRVVLDDSRFIADRAALDVSDPQWGTSRVRTGVVMGAVQSGKTASMIGVVARSLDNGVNLVVVLAGTQVSLWHQSMSRIQSQLDSGAKPLLRRVFMPNPDDMSQPRRAGPAEAYGIPAGQAARALGRGRPIIFVAMKQVDHLLHLGQVLQNVVFPAAATAGVPVRLLVVDDEADDSSVADDGLQWGAPGLDVYKQIPRRIVDLWEDRSSPGRTVSEHVFATYLAYTATPQANFLQDPENPLAPRDFVASLRTPGPTGTLSPRTLTYRVPEGIRGWYTGADIFYGDLASSLCLVGAATDPGSGDPADGAADEGTVAEAKSVALASRVTEIVEIIDATRAYLLAAAIRLSRAPGRIGPASAGTVSFASSEDVERHVAPVSSMLIHPSSAMESQFEVADALREWWDGDASQHGAGVLADVEGNEEAWIAWVASYRASSEAVLAAHQVPGGVPAGRSVPEWDALRPLVLGEIVPGTSIAVVNSDPNADERPSFSPWRDGDGWHAPRNHSTIFVSGNVMSRGLTLEGLLTTMFTRRSSAPLADTQMQMQRWFGYRGAYVDLCRVFLSSEQLQLFTRYADADHALRSQVLAAMESSEILPDFTVLQGHSFQATGKVAGLVGRQLRPGSRPFVRHLNPEGEYDVNLAVVSEHFAAAERSGHLMKDPRGLLALDEISLLECADILDRMRYSDHGRLQLESDRWRALERQAAIEVGDPEHPLYRAPAMTGAGLDLGSRSPFVIAAYLRFWSACLDREVRGLFTDDFPPQRWSLLSRDAKRLNQPRFRVGIRFGAGRPLAAGPFANLGKELGLEIRPMARHTTADGLAADWGSRKATGSGYVGDDVFDASLLSETVPLHPDGTRMEGAPGLVLFHLVERSDVGALAVGLSIPSGGPDHVEAVSTLRRKGARTVGE</sequence>
<accession>A0A511JPW8</accession>
<dbReference type="AlphaFoldDB" id="A0A511JPW8"/>
<gene>
    <name evidence="2" type="ORF">CTE05_36180</name>
</gene>
<evidence type="ECO:0000313" key="2">
    <source>
        <dbReference type="EMBL" id="GEM00072.1"/>
    </source>
</evidence>
<dbReference type="Pfam" id="PF10593">
    <property type="entry name" value="Z1"/>
    <property type="match status" value="1"/>
</dbReference>
<feature type="domain" description="Putative endonuclease Z1" evidence="1">
    <location>
        <begin position="370"/>
        <end position="630"/>
    </location>
</feature>
<keyword evidence="3" id="KW-1185">Reference proteome</keyword>
<dbReference type="RefSeq" id="WP_146847676.1">
    <property type="nucleotide sequence ID" value="NZ_BJWH01000026.1"/>
</dbReference>
<reference evidence="2 3" key="1">
    <citation type="submission" date="2019-07" db="EMBL/GenBank/DDBJ databases">
        <title>Whole genome shotgun sequence of Cellulomonas terrae NBRC 100819.</title>
        <authorList>
            <person name="Hosoyama A."/>
            <person name="Uohara A."/>
            <person name="Ohji S."/>
            <person name="Ichikawa N."/>
        </authorList>
    </citation>
    <scope>NUCLEOTIDE SEQUENCE [LARGE SCALE GENOMIC DNA]</scope>
    <source>
        <strain evidence="2 3">NBRC 100819</strain>
    </source>
</reference>
<organism evidence="2 3">
    <name type="scientific">Cellulomonas terrae</name>
    <dbReference type="NCBI Taxonomy" id="311234"/>
    <lineage>
        <taxon>Bacteria</taxon>
        <taxon>Bacillati</taxon>
        <taxon>Actinomycetota</taxon>
        <taxon>Actinomycetes</taxon>
        <taxon>Micrococcales</taxon>
        <taxon>Cellulomonadaceae</taxon>
        <taxon>Cellulomonas</taxon>
    </lineage>
</organism>
<dbReference type="EMBL" id="BJWH01000026">
    <property type="protein sequence ID" value="GEM00072.1"/>
    <property type="molecule type" value="Genomic_DNA"/>
</dbReference>
<dbReference type="Proteomes" id="UP000321049">
    <property type="component" value="Unassembled WGS sequence"/>
</dbReference>
<name>A0A511JPW8_9CELL</name>
<evidence type="ECO:0000313" key="3">
    <source>
        <dbReference type="Proteomes" id="UP000321049"/>
    </source>
</evidence>